<sequence length="766" mass="87032">MASSHTFQPDDSLPHPPTTLQQQQLATKQAVIYNKSDNDHSLTHPQQTEKHNNTVLSADDHEELEEDCEEFSDDDGYDPEAPGIPFPRRDSATAINDGIWNTNNREERQRIREFWLQLGEEERRSLLKVEKEAVLSKYEDDEEDDEEECDEEEEEYDGSSHGSETRREIFGFANSLTAKGGILTVADDLLMNDGKKFLEMMERLAEHRPVLSIEVATEQQRMEQSKKMFQVFAAEMFGQRVLAAYKEKVAQERQKKFLEELEEENRLKEEPMKMQKIEERQRKEQERAAEEAAQRAERERKAEEERKRREEERQRKEAERRAREEERLRKEEEKRRKAREEKEREERRRKEQEAKERKEREEREQKEQREARMRKEIEEREKREQEERERKEREERQRAVSLPLTRTLPQQTSLQPQQLDRKQRPIPPPIGQSSITPTSAQQNITSKPNMPNGGIPGCPTSPQSPYGPQPTPGLNGHIPLSGELINEGYTNNKKVVSPNLQQTNTISGINPNPSLFASGLPPMGLGVHPHQHGPPVMHSHHQQLRQPMPNPRGYNPIVPNPHIPIPQSNVASSNLALLNEPVVIPSATGIPSAVPPVASNPSATYAPIPFGAQNPLTTQTFDLGTQVRPQQNLASPGVMSNVIPNPLPIGSRRLSTPHDDTHLIQPSVSSKAIHRPAPIQRPRKGSSGSIGTQVERTISPPPGFGGVVGPSALRSDEEPVAPLSRRQSAVTSSPPQSYFSNSLFESDWRLVKVSGISTDQLKRTIT</sequence>
<comment type="caution">
    <text evidence="8">The sequence shown here is derived from an EMBL/GenBank/DDBJ whole genome shotgun (WGS) entry which is preliminary data.</text>
</comment>
<accession>A0A9N9FH68</accession>
<feature type="compositionally biased region" description="Low complexity" evidence="7">
    <location>
        <begin position="18"/>
        <end position="29"/>
    </location>
</feature>
<feature type="compositionally biased region" description="Polar residues" evidence="7">
    <location>
        <begin position="725"/>
        <end position="736"/>
    </location>
</feature>
<feature type="compositionally biased region" description="Low complexity" evidence="7">
    <location>
        <begin position="401"/>
        <end position="418"/>
    </location>
</feature>
<evidence type="ECO:0000313" key="8">
    <source>
        <dbReference type="EMBL" id="CAG8533317.1"/>
    </source>
</evidence>
<keyword evidence="5" id="KW-0963">Cytoplasm</keyword>
<dbReference type="PANTHER" id="PTHR12239">
    <property type="entry name" value="PROTEIN CBG20215-RELATED"/>
    <property type="match status" value="1"/>
</dbReference>
<evidence type="ECO:0000256" key="1">
    <source>
        <dbReference type="ARBA" id="ARBA00004496"/>
    </source>
</evidence>
<evidence type="ECO:0000256" key="6">
    <source>
        <dbReference type="ARBA" id="ARBA00023054"/>
    </source>
</evidence>
<feature type="region of interest" description="Disordered" evidence="7">
    <location>
        <begin position="136"/>
        <end position="164"/>
    </location>
</feature>
<evidence type="ECO:0000256" key="4">
    <source>
        <dbReference type="ARBA" id="ARBA00020733"/>
    </source>
</evidence>
<proteinExistence type="inferred from homology"/>
<protein>
    <recommendedName>
        <fullName evidence="4">Stress response protein NST1</fullName>
    </recommendedName>
    <alternativeName>
        <fullName evidence="3">Stress response protein nst1</fullName>
    </alternativeName>
</protein>
<feature type="compositionally biased region" description="Basic and acidic residues" evidence="7">
    <location>
        <begin position="36"/>
        <end position="52"/>
    </location>
</feature>
<evidence type="ECO:0000256" key="3">
    <source>
        <dbReference type="ARBA" id="ARBA00015112"/>
    </source>
</evidence>
<dbReference type="OrthoDB" id="21629at2759"/>
<dbReference type="Proteomes" id="UP000789572">
    <property type="component" value="Unassembled WGS sequence"/>
</dbReference>
<reference evidence="8" key="1">
    <citation type="submission" date="2021-06" db="EMBL/GenBank/DDBJ databases">
        <authorList>
            <person name="Kallberg Y."/>
            <person name="Tangrot J."/>
            <person name="Rosling A."/>
        </authorList>
    </citation>
    <scope>NUCLEOTIDE SEQUENCE</scope>
    <source>
        <strain evidence="8">IA702</strain>
    </source>
</reference>
<feature type="region of interest" description="Disordered" evidence="7">
    <location>
        <begin position="671"/>
        <end position="736"/>
    </location>
</feature>
<feature type="compositionally biased region" description="Basic and acidic residues" evidence="7">
    <location>
        <begin position="260"/>
        <end position="398"/>
    </location>
</feature>
<dbReference type="AlphaFoldDB" id="A0A9N9FH68"/>
<comment type="subcellular location">
    <subcellularLocation>
        <location evidence="1">Cytoplasm</location>
    </subcellularLocation>
</comment>
<evidence type="ECO:0000313" key="9">
    <source>
        <dbReference type="Proteomes" id="UP000789572"/>
    </source>
</evidence>
<evidence type="ECO:0000256" key="7">
    <source>
        <dbReference type="SAM" id="MobiDB-lite"/>
    </source>
</evidence>
<dbReference type="InterPro" id="IPR025279">
    <property type="entry name" value="NST1"/>
</dbReference>
<organism evidence="8 9">
    <name type="scientific">Paraglomus occultum</name>
    <dbReference type="NCBI Taxonomy" id="144539"/>
    <lineage>
        <taxon>Eukaryota</taxon>
        <taxon>Fungi</taxon>
        <taxon>Fungi incertae sedis</taxon>
        <taxon>Mucoromycota</taxon>
        <taxon>Glomeromycotina</taxon>
        <taxon>Glomeromycetes</taxon>
        <taxon>Paraglomerales</taxon>
        <taxon>Paraglomeraceae</taxon>
        <taxon>Paraglomus</taxon>
    </lineage>
</organism>
<feature type="compositionally biased region" description="Polar residues" evidence="7">
    <location>
        <begin position="686"/>
        <end position="696"/>
    </location>
</feature>
<dbReference type="GO" id="GO:0005737">
    <property type="term" value="C:cytoplasm"/>
    <property type="evidence" value="ECO:0007669"/>
    <property type="project" value="UniProtKB-SubCell"/>
</dbReference>
<feature type="region of interest" description="Disordered" evidence="7">
    <location>
        <begin position="1"/>
        <end position="95"/>
    </location>
</feature>
<feature type="compositionally biased region" description="Acidic residues" evidence="7">
    <location>
        <begin position="139"/>
        <end position="157"/>
    </location>
</feature>
<evidence type="ECO:0000256" key="5">
    <source>
        <dbReference type="ARBA" id="ARBA00022490"/>
    </source>
</evidence>
<comment type="similarity">
    <text evidence="2">Belongs to the NST1 family.</text>
</comment>
<feature type="compositionally biased region" description="Polar residues" evidence="7">
    <location>
        <begin position="431"/>
        <end position="449"/>
    </location>
</feature>
<feature type="region of interest" description="Disordered" evidence="7">
    <location>
        <begin position="260"/>
        <end position="469"/>
    </location>
</feature>
<dbReference type="InterPro" id="IPR052293">
    <property type="entry name" value="SRRP"/>
</dbReference>
<dbReference type="PANTHER" id="PTHR12239:SF41">
    <property type="entry name" value="MEMBRANE ASSOCIATED PROTEIN, PUTATIVE-RELATED"/>
    <property type="match status" value="1"/>
</dbReference>
<keyword evidence="9" id="KW-1185">Reference proteome</keyword>
<name>A0A9N9FH68_9GLOM</name>
<evidence type="ECO:0000256" key="2">
    <source>
        <dbReference type="ARBA" id="ARBA00007112"/>
    </source>
</evidence>
<keyword evidence="6" id="KW-0175">Coiled coil</keyword>
<dbReference type="Pfam" id="PF13945">
    <property type="entry name" value="NST1"/>
    <property type="match status" value="1"/>
</dbReference>
<dbReference type="EMBL" id="CAJVPJ010000520">
    <property type="protein sequence ID" value="CAG8533317.1"/>
    <property type="molecule type" value="Genomic_DNA"/>
</dbReference>
<feature type="compositionally biased region" description="Acidic residues" evidence="7">
    <location>
        <begin position="60"/>
        <end position="78"/>
    </location>
</feature>
<gene>
    <name evidence="8" type="ORF">POCULU_LOCUS4166</name>
</gene>